<protein>
    <recommendedName>
        <fullName evidence="5">CopL family metal-binding regulatory protein</fullName>
    </recommendedName>
</protein>
<evidence type="ECO:0000256" key="2">
    <source>
        <dbReference type="SAM" id="SignalP"/>
    </source>
</evidence>
<organism evidence="3 4">
    <name type="scientific">Salinisphaera shabanensis E1L3A</name>
    <dbReference type="NCBI Taxonomy" id="1033802"/>
    <lineage>
        <taxon>Bacteria</taxon>
        <taxon>Pseudomonadati</taxon>
        <taxon>Pseudomonadota</taxon>
        <taxon>Gammaproteobacteria</taxon>
        <taxon>Salinisphaerales</taxon>
        <taxon>Salinisphaeraceae</taxon>
        <taxon>Salinisphaera</taxon>
    </lineage>
</organism>
<feature type="chain" id="PRO_5004627012" description="CopL family metal-binding regulatory protein" evidence="2">
    <location>
        <begin position="32"/>
        <end position="115"/>
    </location>
</feature>
<dbReference type="OrthoDB" id="9833534at2"/>
<dbReference type="Proteomes" id="UP000006242">
    <property type="component" value="Unassembled WGS sequence"/>
</dbReference>
<evidence type="ECO:0000313" key="3">
    <source>
        <dbReference type="EMBL" id="ERJ19873.1"/>
    </source>
</evidence>
<evidence type="ECO:0000256" key="1">
    <source>
        <dbReference type="SAM" id="MobiDB-lite"/>
    </source>
</evidence>
<comment type="caution">
    <text evidence="3">The sequence shown here is derived from an EMBL/GenBank/DDBJ whole genome shotgun (WGS) entry which is preliminary data.</text>
</comment>
<dbReference type="AlphaFoldDB" id="U2G0Q3"/>
<evidence type="ECO:0008006" key="5">
    <source>
        <dbReference type="Google" id="ProtNLM"/>
    </source>
</evidence>
<name>U2G0Q3_9GAMM</name>
<evidence type="ECO:0000313" key="4">
    <source>
        <dbReference type="Proteomes" id="UP000006242"/>
    </source>
</evidence>
<reference evidence="3 4" key="1">
    <citation type="journal article" date="2011" name="J. Bacteriol.">
        <title>Genome sequence of Salinisphaera shabanensis, a gammaproteobacterium from the harsh, variable environment of the brine-seawater interface of the Shaban Deep in the Red Sea.</title>
        <authorList>
            <person name="Antunes A."/>
            <person name="Alam I."/>
            <person name="Bajic V.B."/>
            <person name="Stingl U."/>
        </authorList>
    </citation>
    <scope>NUCLEOTIDE SEQUENCE [LARGE SCALE GENOMIC DNA]</scope>
    <source>
        <strain evidence="3 4">E1L3A</strain>
    </source>
</reference>
<dbReference type="STRING" id="1033802.SSPSH_001038"/>
<keyword evidence="2" id="KW-0732">Signal</keyword>
<dbReference type="EMBL" id="AFNV02000006">
    <property type="protein sequence ID" value="ERJ19873.1"/>
    <property type="molecule type" value="Genomic_DNA"/>
</dbReference>
<feature type="region of interest" description="Disordered" evidence="1">
    <location>
        <begin position="88"/>
        <end position="115"/>
    </location>
</feature>
<sequence>MKSPVAFRLWVFVLAVLTVLPALALATSVNAQSLDQKTAQASVVPVTDTAVMADSHCNGEIFCQAPCAVGCVALVDMQKPLPVTVTARQRPDAQPGHPTPPHDHELIRPPLISRI</sequence>
<accession>U2G0Q3</accession>
<gene>
    <name evidence="3" type="ORF">SSPSH_001038</name>
</gene>
<dbReference type="RefSeq" id="WP_006911924.1">
    <property type="nucleotide sequence ID" value="NZ_AFNV02000006.1"/>
</dbReference>
<keyword evidence="4" id="KW-1185">Reference proteome</keyword>
<feature type="signal peptide" evidence="2">
    <location>
        <begin position="1"/>
        <end position="31"/>
    </location>
</feature>
<reference evidence="3 4" key="2">
    <citation type="journal article" date="2013" name="PLoS ONE">
        <title>INDIGO - INtegrated Data Warehouse of MIcrobial GenOmes with Examples from the Red Sea Extremophiles.</title>
        <authorList>
            <person name="Alam I."/>
            <person name="Antunes A."/>
            <person name="Kamau A.A."/>
            <person name="Ba Alawi W."/>
            <person name="Kalkatawi M."/>
            <person name="Stingl U."/>
            <person name="Bajic V.B."/>
        </authorList>
    </citation>
    <scope>NUCLEOTIDE SEQUENCE [LARGE SCALE GENOMIC DNA]</scope>
    <source>
        <strain evidence="3 4">E1L3A</strain>
    </source>
</reference>
<proteinExistence type="predicted"/>